<dbReference type="Proteomes" id="UP000195913">
    <property type="component" value="Unassembled WGS sequence"/>
</dbReference>
<dbReference type="Pfam" id="PF00389">
    <property type="entry name" value="2-Hacid_dh"/>
    <property type="match status" value="1"/>
</dbReference>
<dbReference type="EC" id="1.1.1.95" evidence="8"/>
<dbReference type="SUPFAM" id="SSF51735">
    <property type="entry name" value="NAD(P)-binding Rossmann-fold domains"/>
    <property type="match status" value="1"/>
</dbReference>
<evidence type="ECO:0000256" key="1">
    <source>
        <dbReference type="ARBA" id="ARBA00005854"/>
    </source>
</evidence>
<accession>A0A1R4FQV9</accession>
<dbReference type="CDD" id="cd12169">
    <property type="entry name" value="PGDH_like_1"/>
    <property type="match status" value="1"/>
</dbReference>
<reference evidence="8 9" key="1">
    <citation type="submission" date="2017-02" db="EMBL/GenBank/DDBJ databases">
        <authorList>
            <person name="Peterson S.W."/>
        </authorList>
    </citation>
    <scope>NUCLEOTIDE SEQUENCE [LARGE SCALE GENOMIC DNA]</scope>
    <source>
        <strain evidence="8 9">B Ar 00.02</strain>
    </source>
</reference>
<dbReference type="EMBL" id="FUHW01000022">
    <property type="protein sequence ID" value="SJM58197.1"/>
    <property type="molecule type" value="Genomic_DNA"/>
</dbReference>
<protein>
    <submittedName>
        <fullName evidence="8">D-3-phosphoglycerate dehydrogenase</fullName>
        <ecNumber evidence="8">1.1.1.95</ecNumber>
    </submittedName>
</protein>
<name>A0A1R4FQV9_9MICC</name>
<dbReference type="PANTHER" id="PTHR42789">
    <property type="entry name" value="D-ISOMER SPECIFIC 2-HYDROXYACID DEHYDROGENASE FAMILY PROTEIN (AFU_ORTHOLOGUE AFUA_6G10090)"/>
    <property type="match status" value="1"/>
</dbReference>
<dbReference type="SUPFAM" id="SSF52283">
    <property type="entry name" value="Formate/glycerate dehydrogenase catalytic domain-like"/>
    <property type="match status" value="1"/>
</dbReference>
<evidence type="ECO:0000259" key="6">
    <source>
        <dbReference type="Pfam" id="PF00389"/>
    </source>
</evidence>
<evidence type="ECO:0000313" key="9">
    <source>
        <dbReference type="Proteomes" id="UP000195913"/>
    </source>
</evidence>
<dbReference type="PANTHER" id="PTHR42789:SF1">
    <property type="entry name" value="D-ISOMER SPECIFIC 2-HYDROXYACID DEHYDROGENASE FAMILY PROTEIN (AFU_ORTHOLOGUE AFUA_6G10090)"/>
    <property type="match status" value="1"/>
</dbReference>
<dbReference type="InterPro" id="IPR036291">
    <property type="entry name" value="NAD(P)-bd_dom_sf"/>
</dbReference>
<dbReference type="Gene3D" id="3.40.50.720">
    <property type="entry name" value="NAD(P)-binding Rossmann-like Domain"/>
    <property type="match status" value="2"/>
</dbReference>
<evidence type="ECO:0000256" key="4">
    <source>
        <dbReference type="ARBA" id="ARBA00023027"/>
    </source>
</evidence>
<dbReference type="GO" id="GO:0004617">
    <property type="term" value="F:phosphoglycerate dehydrogenase activity"/>
    <property type="evidence" value="ECO:0007669"/>
    <property type="project" value="UniProtKB-EC"/>
</dbReference>
<proteinExistence type="inferred from homology"/>
<feature type="domain" description="D-isomer specific 2-hydroxyacid dehydrogenase catalytic" evidence="6">
    <location>
        <begin position="28"/>
        <end position="321"/>
    </location>
</feature>
<keyword evidence="3 5" id="KW-0560">Oxidoreductase</keyword>
<sequence>MSPTDHPAHRLAILDDYQDVALDFAPWNTLQDVEIVVFHDPLPTLQETVEALAGFDIIIAMRERTAFDAEVISALPRLKLLVTTGKVNASIDLDAATGAGITVCGTAGSTTATPEHTWALLMAWMRDIPAQQASLRAGTWQNGTTVGRGLSGTTLGILGLGRIGSRIAAYGAAFGMEVIAWSQNLAADRAAAAGARLVGREELFACADVVSIHLQLSERTRGLVDEAELPLLGPDGLLVNTSRAGIVDQDAMLRCLHEGWLGGAALDVFDVEPLPAHHPVTSAPRTVLSPHLGYVTRQTYEVFYGEAFEDVKAWLDGEPLRRLN</sequence>
<organism evidence="8 9">
    <name type="scientific">Arthrobacter rhombi</name>
    <dbReference type="NCBI Taxonomy" id="71253"/>
    <lineage>
        <taxon>Bacteria</taxon>
        <taxon>Bacillati</taxon>
        <taxon>Actinomycetota</taxon>
        <taxon>Actinomycetes</taxon>
        <taxon>Micrococcales</taxon>
        <taxon>Micrococcaceae</taxon>
        <taxon>Arthrobacter</taxon>
    </lineage>
</organism>
<dbReference type="InterPro" id="IPR050857">
    <property type="entry name" value="D-2-hydroxyacid_DH"/>
</dbReference>
<dbReference type="Pfam" id="PF02826">
    <property type="entry name" value="2-Hacid_dh_C"/>
    <property type="match status" value="1"/>
</dbReference>
<dbReference type="InterPro" id="IPR006140">
    <property type="entry name" value="D-isomer_DH_NAD-bd"/>
</dbReference>
<dbReference type="InterPro" id="IPR006139">
    <property type="entry name" value="D-isomer_2_OHA_DH_cat_dom"/>
</dbReference>
<keyword evidence="2" id="KW-0028">Amino-acid biosynthesis</keyword>
<dbReference type="GO" id="GO:0051287">
    <property type="term" value="F:NAD binding"/>
    <property type="evidence" value="ECO:0007669"/>
    <property type="project" value="InterPro"/>
</dbReference>
<dbReference type="AlphaFoldDB" id="A0A1R4FQV9"/>
<keyword evidence="4" id="KW-0520">NAD</keyword>
<keyword evidence="9" id="KW-1185">Reference proteome</keyword>
<dbReference type="RefSeq" id="WP_086996455.1">
    <property type="nucleotide sequence ID" value="NZ_FUHW01000022.1"/>
</dbReference>
<dbReference type="PROSITE" id="PS00065">
    <property type="entry name" value="D_2_HYDROXYACID_DH_1"/>
    <property type="match status" value="1"/>
</dbReference>
<feature type="domain" description="D-isomer specific 2-hydroxyacid dehydrogenase NAD-binding" evidence="7">
    <location>
        <begin position="119"/>
        <end position="293"/>
    </location>
</feature>
<evidence type="ECO:0000259" key="7">
    <source>
        <dbReference type="Pfam" id="PF02826"/>
    </source>
</evidence>
<evidence type="ECO:0000256" key="5">
    <source>
        <dbReference type="RuleBase" id="RU003719"/>
    </source>
</evidence>
<comment type="similarity">
    <text evidence="1 5">Belongs to the D-isomer specific 2-hydroxyacid dehydrogenase family.</text>
</comment>
<evidence type="ECO:0000313" key="8">
    <source>
        <dbReference type="EMBL" id="SJM58197.1"/>
    </source>
</evidence>
<evidence type="ECO:0000256" key="2">
    <source>
        <dbReference type="ARBA" id="ARBA00022605"/>
    </source>
</evidence>
<dbReference type="GO" id="GO:0008652">
    <property type="term" value="P:amino acid biosynthetic process"/>
    <property type="evidence" value="ECO:0007669"/>
    <property type="project" value="UniProtKB-KW"/>
</dbReference>
<gene>
    <name evidence="8" type="ORF">FM101_05210</name>
</gene>
<dbReference type="InterPro" id="IPR029752">
    <property type="entry name" value="D-isomer_DH_CS1"/>
</dbReference>
<evidence type="ECO:0000256" key="3">
    <source>
        <dbReference type="ARBA" id="ARBA00023002"/>
    </source>
</evidence>